<sequence>MYYDPDDGDEDEEDPEAPAHKVTVSSAIGEFKLTVKGLELEGEYRKDPLKIKPIYLFVDVKSTTGYVETFIDLQHKHGTRIEAKSANNDVAVVLCNRFLGEVEVKSMLKRTYVYRMRPMTESQPDWFYKTIHCQRALKSIKDKHAHAS</sequence>
<name>A0A9P5VR15_9FUNG</name>
<feature type="region of interest" description="Disordered" evidence="1">
    <location>
        <begin position="1"/>
        <end position="21"/>
    </location>
</feature>
<dbReference type="EMBL" id="JAAAUY010000018">
    <property type="protein sequence ID" value="KAF9337731.1"/>
    <property type="molecule type" value="Genomic_DNA"/>
</dbReference>
<organism evidence="2 3">
    <name type="scientific">Podila minutissima</name>
    <dbReference type="NCBI Taxonomy" id="64525"/>
    <lineage>
        <taxon>Eukaryota</taxon>
        <taxon>Fungi</taxon>
        <taxon>Fungi incertae sedis</taxon>
        <taxon>Mucoromycota</taxon>
        <taxon>Mortierellomycotina</taxon>
        <taxon>Mortierellomycetes</taxon>
        <taxon>Mortierellales</taxon>
        <taxon>Mortierellaceae</taxon>
        <taxon>Podila</taxon>
    </lineage>
</organism>
<reference evidence="2" key="1">
    <citation type="journal article" date="2020" name="Fungal Divers.">
        <title>Resolving the Mortierellaceae phylogeny through synthesis of multi-gene phylogenetics and phylogenomics.</title>
        <authorList>
            <person name="Vandepol N."/>
            <person name="Liber J."/>
            <person name="Desiro A."/>
            <person name="Na H."/>
            <person name="Kennedy M."/>
            <person name="Barry K."/>
            <person name="Grigoriev I.V."/>
            <person name="Miller A.N."/>
            <person name="O'Donnell K."/>
            <person name="Stajich J.E."/>
            <person name="Bonito G."/>
        </authorList>
    </citation>
    <scope>NUCLEOTIDE SEQUENCE</scope>
    <source>
        <strain evidence="2">NVP1</strain>
    </source>
</reference>
<comment type="caution">
    <text evidence="2">The sequence shown here is derived from an EMBL/GenBank/DDBJ whole genome shotgun (WGS) entry which is preliminary data.</text>
</comment>
<proteinExistence type="predicted"/>
<evidence type="ECO:0000256" key="1">
    <source>
        <dbReference type="SAM" id="MobiDB-lite"/>
    </source>
</evidence>
<accession>A0A9P5VR15</accession>
<feature type="compositionally biased region" description="Acidic residues" evidence="1">
    <location>
        <begin position="1"/>
        <end position="16"/>
    </location>
</feature>
<dbReference type="Proteomes" id="UP000696485">
    <property type="component" value="Unassembled WGS sequence"/>
</dbReference>
<evidence type="ECO:0000313" key="2">
    <source>
        <dbReference type="EMBL" id="KAF9337731.1"/>
    </source>
</evidence>
<protein>
    <submittedName>
        <fullName evidence="2">Uncharacterized protein</fullName>
    </submittedName>
</protein>
<dbReference type="AlphaFoldDB" id="A0A9P5VR15"/>
<evidence type="ECO:0000313" key="3">
    <source>
        <dbReference type="Proteomes" id="UP000696485"/>
    </source>
</evidence>
<keyword evidence="3" id="KW-1185">Reference proteome</keyword>
<gene>
    <name evidence="2" type="ORF">BG006_003090</name>
</gene>